<evidence type="ECO:0000313" key="3">
    <source>
        <dbReference type="EMBL" id="KAA8500372.1"/>
    </source>
</evidence>
<proteinExistence type="predicted"/>
<reference evidence="3" key="1">
    <citation type="submission" date="2019-07" db="EMBL/GenBank/DDBJ databases">
        <authorList>
            <person name="Wongkuna S."/>
            <person name="Scaria J."/>
        </authorList>
    </citation>
    <scope>NUCLEOTIDE SEQUENCE [LARGE SCALE GENOMIC DNA]</scope>
    <source>
        <strain evidence="3">SW178</strain>
    </source>
</reference>
<dbReference type="Proteomes" id="UP000322025">
    <property type="component" value="Unassembled WGS sequence"/>
</dbReference>
<name>A0A5M9HZ87_9FIRM</name>
<dbReference type="PANTHER" id="PTHR46558:SF11">
    <property type="entry name" value="HTH-TYPE TRANSCRIPTIONAL REGULATOR XRE"/>
    <property type="match status" value="1"/>
</dbReference>
<evidence type="ECO:0000313" key="4">
    <source>
        <dbReference type="Proteomes" id="UP000322025"/>
    </source>
</evidence>
<evidence type="ECO:0000256" key="1">
    <source>
        <dbReference type="ARBA" id="ARBA00023125"/>
    </source>
</evidence>
<sequence>MLKCQIGTVIMRGKMKTNEKNRIGENIRNLRREREVKQITLALELQIGRQSVSAYERGVTLPDIYLLIRIADYFDVTLDELTGRER</sequence>
<comment type="caution">
    <text evidence="3">The sequence shown here is derived from an EMBL/GenBank/DDBJ whole genome shotgun (WGS) entry which is preliminary data.</text>
</comment>
<dbReference type="Gene3D" id="1.10.260.40">
    <property type="entry name" value="lambda repressor-like DNA-binding domains"/>
    <property type="match status" value="1"/>
</dbReference>
<organism evidence="3 4">
    <name type="scientific">Mediterraneibacter catenae</name>
    <dbReference type="NCBI Taxonomy" id="2594882"/>
    <lineage>
        <taxon>Bacteria</taxon>
        <taxon>Bacillati</taxon>
        <taxon>Bacillota</taxon>
        <taxon>Clostridia</taxon>
        <taxon>Lachnospirales</taxon>
        <taxon>Lachnospiraceae</taxon>
        <taxon>Mediterraneibacter</taxon>
    </lineage>
</organism>
<evidence type="ECO:0000259" key="2">
    <source>
        <dbReference type="PROSITE" id="PS50943"/>
    </source>
</evidence>
<feature type="domain" description="HTH cro/C1-type" evidence="2">
    <location>
        <begin position="27"/>
        <end position="81"/>
    </location>
</feature>
<dbReference type="GO" id="GO:0003677">
    <property type="term" value="F:DNA binding"/>
    <property type="evidence" value="ECO:0007669"/>
    <property type="project" value="UniProtKB-KW"/>
</dbReference>
<dbReference type="PROSITE" id="PS50943">
    <property type="entry name" value="HTH_CROC1"/>
    <property type="match status" value="1"/>
</dbReference>
<gene>
    <name evidence="3" type="ORF">FNY66_14015</name>
</gene>
<dbReference type="SUPFAM" id="SSF47413">
    <property type="entry name" value="lambda repressor-like DNA-binding domains"/>
    <property type="match status" value="1"/>
</dbReference>
<dbReference type="EMBL" id="VMSO01000028">
    <property type="protein sequence ID" value="KAA8500372.1"/>
    <property type="molecule type" value="Genomic_DNA"/>
</dbReference>
<dbReference type="InterPro" id="IPR001387">
    <property type="entry name" value="Cro/C1-type_HTH"/>
</dbReference>
<dbReference type="CDD" id="cd00093">
    <property type="entry name" value="HTH_XRE"/>
    <property type="match status" value="1"/>
</dbReference>
<dbReference type="AlphaFoldDB" id="A0A5M9HZ87"/>
<keyword evidence="4" id="KW-1185">Reference proteome</keyword>
<dbReference type="OrthoDB" id="9815852at2"/>
<dbReference type="InterPro" id="IPR010982">
    <property type="entry name" value="Lambda_DNA-bd_dom_sf"/>
</dbReference>
<dbReference type="Pfam" id="PF01381">
    <property type="entry name" value="HTH_3"/>
    <property type="match status" value="1"/>
</dbReference>
<protein>
    <submittedName>
        <fullName evidence="3">Helix-turn-helix transcriptional regulator</fullName>
    </submittedName>
</protein>
<keyword evidence="1" id="KW-0238">DNA-binding</keyword>
<dbReference type="PANTHER" id="PTHR46558">
    <property type="entry name" value="TRACRIPTIONAL REGULATORY PROTEIN-RELATED-RELATED"/>
    <property type="match status" value="1"/>
</dbReference>
<dbReference type="SMART" id="SM00530">
    <property type="entry name" value="HTH_XRE"/>
    <property type="match status" value="1"/>
</dbReference>
<accession>A0A5M9HZ87</accession>